<dbReference type="EMBL" id="CP004397">
    <property type="protein sequence ID" value="AJE49521.1"/>
    <property type="molecule type" value="Genomic_DNA"/>
</dbReference>
<reference evidence="4" key="2">
    <citation type="journal article" date="2015" name="Sci. Rep.">
        <title>Genomic and metabolic analysis of fluoranthene degradation pathway in Celeribacter indicus P73(T.).</title>
        <authorList>
            <person name="Cao J."/>
            <person name="Lai Q."/>
            <person name="Yuan J."/>
            <person name="Shao Z."/>
        </authorList>
    </citation>
    <scope>NUCLEOTIDE SEQUENCE</scope>
    <source>
        <strain evidence="4">P73</strain>
        <plasmid evidence="4">pP73D</plasmid>
    </source>
</reference>
<dbReference type="InterPro" id="IPR025668">
    <property type="entry name" value="Tnp_DDE_dom"/>
</dbReference>
<keyword evidence="5" id="KW-1185">Reference proteome</keyword>
<dbReference type="KEGG" id="cid:P73_4806"/>
<dbReference type="EMBL" id="CP004393">
    <property type="protein sequence ID" value="AJE45773.1"/>
    <property type="molecule type" value="Genomic_DNA"/>
</dbReference>
<dbReference type="NCBIfam" id="NF033539">
    <property type="entry name" value="transpos_IS1380"/>
    <property type="match status" value="1"/>
</dbReference>
<gene>
    <name evidence="2" type="ORF">P73_1058</name>
    <name evidence="3" type="ORF">P73_3691</name>
    <name evidence="4" type="ORF">P73_4806</name>
</gene>
<geneLocation type="plasmid" evidence="4 5">
    <name>pP73D</name>
</geneLocation>
<dbReference type="Proteomes" id="UP000031521">
    <property type="component" value="Plasmid pP73D"/>
</dbReference>
<feature type="domain" description="Transposase DDE" evidence="1">
    <location>
        <begin position="10"/>
        <end position="461"/>
    </location>
</feature>
<dbReference type="HOGENOM" id="CLU_028186_7_2_5"/>
<dbReference type="EMBL" id="CP004393">
    <property type="protein sequence ID" value="AJE48406.1"/>
    <property type="molecule type" value="Genomic_DNA"/>
</dbReference>
<protein>
    <recommendedName>
        <fullName evidence="1">Transposase DDE domain-containing protein</fullName>
    </recommendedName>
</protein>
<evidence type="ECO:0000313" key="2">
    <source>
        <dbReference type="EMBL" id="AJE45773.1"/>
    </source>
</evidence>
<keyword evidence="4" id="KW-0614">Plasmid</keyword>
<evidence type="ECO:0000313" key="5">
    <source>
        <dbReference type="Proteomes" id="UP000031521"/>
    </source>
</evidence>
<proteinExistence type="predicted"/>
<dbReference type="Pfam" id="PF13701">
    <property type="entry name" value="DDE_Tnp_1_4"/>
    <property type="match status" value="1"/>
</dbReference>
<evidence type="ECO:0000313" key="3">
    <source>
        <dbReference type="EMBL" id="AJE48406.1"/>
    </source>
</evidence>
<dbReference type="AlphaFoldDB" id="A0A0B5E964"/>
<dbReference type="InterPro" id="IPR047960">
    <property type="entry name" value="Transpos_IS1380"/>
</dbReference>
<dbReference type="RefSeq" id="WP_074743528.1">
    <property type="nucleotide sequence ID" value="NZ_CP004393.1"/>
</dbReference>
<evidence type="ECO:0000313" key="4">
    <source>
        <dbReference type="EMBL" id="AJE49521.1"/>
    </source>
</evidence>
<accession>A0A0B5E964</accession>
<evidence type="ECO:0000259" key="1">
    <source>
        <dbReference type="Pfam" id="PF13701"/>
    </source>
</evidence>
<reference evidence="4 5" key="1">
    <citation type="journal article" date="2014" name="Int. J. Syst. Evol. Microbiol.">
        <title>Celeribacter indicus sp. nov., a polycyclic aromatic hydrocarbon-degrading bacterium from deep-sea sediment and reclassification of Huaishuia halophila as Celeribacter halophilus comb. nov.</title>
        <authorList>
            <person name="Lai Q."/>
            <person name="Cao J."/>
            <person name="Yuan J."/>
            <person name="Li F."/>
            <person name="Shao Z."/>
        </authorList>
    </citation>
    <scope>NUCLEOTIDE SEQUENCE [LARGE SCALE GENOMIC DNA]</scope>
    <source>
        <strain evidence="4">P73</strain>
        <plasmid evidence="5">Plasmid pP73D</plasmid>
        <plasmid evidence="4">pP73D</plasmid>
    </source>
</reference>
<dbReference type="OrthoDB" id="476248at2"/>
<sequence>MGETLRPVTAGFNRSLSIETRAERLTGDPGAVLLREALDATGIIGWMAARMKDSRRQADVVHDLPSLLRTMVLLVAQGWQDHDDADALRHDPAMRVAAASSAGLTPLTGHPGLASQPTLSRCTAMLAEPGNLKVLREAALELAGRNLRAENGGQRRTRMTLDVDSLPIEVHGHQPKAEWNGHYRTRVYHPLVTSIAETGDMLDARLRPGNVGTADGALDVILDVVDRAEASLCKITTVRIDAGFPSGALLSGLEGRGIHHVARLRANAALDRLAAPHMKRPPGRRPTEPRLWTHELEYQAQGWDEPRRVVLVVKEREGDLLLDRFFLVTSISRFQMKGQALLDHYRQRGKAEGHMGELMDVLSPALSSTNRAKTHLRGKKPKSVTPPIDAFACNEVRLLVAMLAYQIMHVARRAMARATKAPWSLRRLRERVLRAGARLIISARRMTLILAATAAPYWAAIWPQIQMLRGADP</sequence>
<name>A0A0B5E964_9RHOB</name>
<dbReference type="KEGG" id="cid:P73_3691"/>
<dbReference type="Proteomes" id="UP000031521">
    <property type="component" value="Chromosome"/>
</dbReference>
<organism evidence="4 5">
    <name type="scientific">Celeribacter indicus</name>
    <dbReference type="NCBI Taxonomy" id="1208324"/>
    <lineage>
        <taxon>Bacteria</taxon>
        <taxon>Pseudomonadati</taxon>
        <taxon>Pseudomonadota</taxon>
        <taxon>Alphaproteobacteria</taxon>
        <taxon>Rhodobacterales</taxon>
        <taxon>Roseobacteraceae</taxon>
        <taxon>Celeribacter</taxon>
    </lineage>
</organism>
<dbReference type="KEGG" id="cid:P73_1058"/>